<dbReference type="Pfam" id="PF00612">
    <property type="entry name" value="IQ"/>
    <property type="match status" value="1"/>
</dbReference>
<name>A0A672RSW5_SINGR</name>
<dbReference type="PANTHER" id="PTHR14690:SF11">
    <property type="entry name" value="IQ AND AAA DOMAIN-CONTAINING PROTEIN 1 ISOFORM X1"/>
    <property type="match status" value="1"/>
</dbReference>
<reference evidence="2" key="1">
    <citation type="submission" date="2025-08" db="UniProtKB">
        <authorList>
            <consortium name="Ensembl"/>
        </authorList>
    </citation>
    <scope>IDENTIFICATION</scope>
</reference>
<feature type="compositionally biased region" description="Basic residues" evidence="1">
    <location>
        <begin position="672"/>
        <end position="689"/>
    </location>
</feature>
<dbReference type="Gene3D" id="3.40.50.300">
    <property type="entry name" value="P-loop containing nucleotide triphosphate hydrolases"/>
    <property type="match status" value="1"/>
</dbReference>
<accession>A0A672RSW5</accession>
<dbReference type="InterPro" id="IPR027417">
    <property type="entry name" value="P-loop_NTPase"/>
</dbReference>
<dbReference type="InterPro" id="IPR000048">
    <property type="entry name" value="IQ_motif_EF-hand-BS"/>
</dbReference>
<dbReference type="InterPro" id="IPR052267">
    <property type="entry name" value="N-DRC_Component"/>
</dbReference>
<protein>
    <submittedName>
        <fullName evidence="2">IQ motif containing with AAA domain 1</fullName>
    </submittedName>
</protein>
<evidence type="ECO:0000313" key="3">
    <source>
        <dbReference type="Proteomes" id="UP000472262"/>
    </source>
</evidence>
<evidence type="ECO:0000256" key="1">
    <source>
        <dbReference type="SAM" id="MobiDB-lite"/>
    </source>
</evidence>
<dbReference type="CDD" id="cd23767">
    <property type="entry name" value="IQCD"/>
    <property type="match status" value="1"/>
</dbReference>
<dbReference type="Proteomes" id="UP000472262">
    <property type="component" value="Unassembled WGS sequence"/>
</dbReference>
<proteinExistence type="predicted"/>
<feature type="region of interest" description="Disordered" evidence="1">
    <location>
        <begin position="645"/>
        <end position="689"/>
    </location>
</feature>
<dbReference type="Ensembl" id="ENSSGRT00000098441.1">
    <property type="protein sequence ID" value="ENSSGRP00000092490.1"/>
    <property type="gene ID" value="ENSSGRG00000046333.1"/>
</dbReference>
<keyword evidence="3" id="KW-1185">Reference proteome</keyword>
<dbReference type="AlphaFoldDB" id="A0A672RSW5"/>
<organism evidence="2 3">
    <name type="scientific">Sinocyclocheilus grahami</name>
    <name type="common">Dianchi golden-line fish</name>
    <name type="synonym">Barbus grahami</name>
    <dbReference type="NCBI Taxonomy" id="75366"/>
    <lineage>
        <taxon>Eukaryota</taxon>
        <taxon>Metazoa</taxon>
        <taxon>Chordata</taxon>
        <taxon>Craniata</taxon>
        <taxon>Vertebrata</taxon>
        <taxon>Euteleostomi</taxon>
        <taxon>Actinopterygii</taxon>
        <taxon>Neopterygii</taxon>
        <taxon>Teleostei</taxon>
        <taxon>Ostariophysi</taxon>
        <taxon>Cypriniformes</taxon>
        <taxon>Cyprinidae</taxon>
        <taxon>Cyprininae</taxon>
        <taxon>Sinocyclocheilus</taxon>
    </lineage>
</organism>
<feature type="compositionally biased region" description="Basic and acidic residues" evidence="1">
    <location>
        <begin position="655"/>
        <end position="671"/>
    </location>
</feature>
<sequence>SSPSVSTDSYGQMWNAAQGALEDLLEDEYPTMQLRPQKDCLQVFQTLATFYLRYLKIFRALEEVYDRIVHPQKRRVVHQVLEGVMGRLVELKNEMVELEYSEFHYFDDILQDFKMTPEDLEVPIPRYFVREKMRALKAREKMLAHILAKGGRQECKIVSSMSVERALWLLQVSERARQGRLRARFMKTIRQEEQRRLQGNSTMLDPNQAATCIQKVWRGHRDRRRVNKECLEEMIFLGLVNTRIPAQLHAQQVESRRHCVQEEHEAEYQKALVSIKESVRSVDGPDVKESLHKQIRQWFIECSDALLEEEKGWKMTPSNFLPAVVEGAKLYKEVWHNRDEKQNFAQCFDAQLVREEKRLGVEEELRVQVDELMRQELKNLKLVVDRDRGKKKKKVKKSSKKVNGYVKQFFLVSLGEYTYLGTTLRQADIEPMPSLSDVRQLIALYGILPLGSQCVHERGPLIRALLLTGPAGVGKKMLVHGLNTVAGKYPGKSGLQYLLHMVFKVARQLQPSVIWIGEAEKTFYKAGERGLSTGREKTCQLTFTIIVYMILRMHLLCLALCKELLQAGGARLGPKLDLSSLAKVTDGYTQGHILQAIQIVLNSHRLNQQTKRPLTAVEFIPPLARQDPVYKEEEVSFKAWYSRTPLGKKRARAAKASEEEGDHKKGKTKGEKSHKKGKEGKTKKRKKKK</sequence>
<dbReference type="PROSITE" id="PS50096">
    <property type="entry name" value="IQ"/>
    <property type="match status" value="1"/>
</dbReference>
<evidence type="ECO:0000313" key="2">
    <source>
        <dbReference type="Ensembl" id="ENSSGRP00000092490.1"/>
    </source>
</evidence>
<dbReference type="SUPFAM" id="SSF52540">
    <property type="entry name" value="P-loop containing nucleoside triphosphate hydrolases"/>
    <property type="match status" value="1"/>
</dbReference>
<dbReference type="SMART" id="SM00015">
    <property type="entry name" value="IQ"/>
    <property type="match status" value="1"/>
</dbReference>
<dbReference type="PANTHER" id="PTHR14690">
    <property type="entry name" value="IQ MOTIF CONTAINING WITH AAA DOMAIN 1"/>
    <property type="match status" value="1"/>
</dbReference>
<reference evidence="2" key="2">
    <citation type="submission" date="2025-09" db="UniProtKB">
        <authorList>
            <consortium name="Ensembl"/>
        </authorList>
    </citation>
    <scope>IDENTIFICATION</scope>
</reference>